<evidence type="ECO:0000313" key="1">
    <source>
        <dbReference type="EMBL" id="WHO15160.1"/>
    </source>
</evidence>
<sequence length="48" mass="5750">MNKLVLWFLFDDGNCSYAKSILEYSTLFANYDLVKNKNIESGLRWHYQ</sequence>
<dbReference type="RefSeq" id="WP_226056395.1">
    <property type="nucleotide sequence ID" value="NZ_CP058496.1"/>
</dbReference>
<evidence type="ECO:0000313" key="2">
    <source>
        <dbReference type="Proteomes" id="UP000596039"/>
    </source>
</evidence>
<dbReference type="EMBL" id="CP058496">
    <property type="protein sequence ID" value="WHO15160.1"/>
    <property type="molecule type" value="Genomic_DNA"/>
</dbReference>
<dbReference type="Proteomes" id="UP000596039">
    <property type="component" value="Chromosome"/>
</dbReference>
<organism evidence="1 2">
    <name type="scientific">Mycoplasmopsis bovis</name>
    <name type="common">Mycoplasma bovis</name>
    <dbReference type="NCBI Taxonomy" id="28903"/>
    <lineage>
        <taxon>Bacteria</taxon>
        <taxon>Bacillati</taxon>
        <taxon>Mycoplasmatota</taxon>
        <taxon>Mycoplasmoidales</taxon>
        <taxon>Metamycoplasmataceae</taxon>
        <taxon>Mycoplasmopsis</taxon>
    </lineage>
</organism>
<accession>A0ABY8RXA8</accession>
<reference evidence="1 2" key="1">
    <citation type="journal article" date="2020" name="Vet. Res.">
        <title>Phylogenomic analysis of Mycoplasma bovis from Belgian veal, dairy and beef herds.</title>
        <authorList>
            <person name="Bokma J."/>
            <person name="Vereecke N."/>
            <person name="De Bleecker K."/>
            <person name="Callens J."/>
            <person name="Ribbens S."/>
            <person name="Nauwynck H."/>
            <person name="Haesebrouck F."/>
            <person name="Theuns S."/>
            <person name="Boyen F."/>
            <person name="Pardon B."/>
        </authorList>
    </citation>
    <scope>NUCLEOTIDE SEQUENCE [LARGE SCALE GENOMIC DNA]</scope>
    <source>
        <strain evidence="1 2">Mb222</strain>
    </source>
</reference>
<keyword evidence="2" id="KW-1185">Reference proteome</keyword>
<name>A0ABY8RXA8_MYCBV</name>
<proteinExistence type="predicted"/>
<gene>
    <name evidence="1" type="ORF">HYD69_04140</name>
</gene>
<protein>
    <submittedName>
        <fullName evidence="1">Uncharacterized protein</fullName>
    </submittedName>
</protein>